<dbReference type="InterPro" id="IPR036225">
    <property type="entry name" value="SRP/SRP_N"/>
</dbReference>
<evidence type="ECO:0000256" key="2">
    <source>
        <dbReference type="ARBA" id="ARBA00004496"/>
    </source>
</evidence>
<proteinExistence type="inferred from homology"/>
<accession>A0A2U1M9L2</accession>
<dbReference type="InterPro" id="IPR036891">
    <property type="entry name" value="Signal_recog_part_SRP54_M_sf"/>
</dbReference>
<dbReference type="Gene3D" id="1.20.120.140">
    <property type="entry name" value="Signal recognition particle SRP54, nucleotide-binding domain"/>
    <property type="match status" value="1"/>
</dbReference>
<evidence type="ECO:0000313" key="17">
    <source>
        <dbReference type="EMBL" id="PWA57935.1"/>
    </source>
</evidence>
<evidence type="ECO:0000259" key="16">
    <source>
        <dbReference type="PROSITE" id="PS00300"/>
    </source>
</evidence>
<dbReference type="GO" id="GO:0006616">
    <property type="term" value="P:SRP-dependent cotranslational protein targeting to membrane, translocation"/>
    <property type="evidence" value="ECO:0007669"/>
    <property type="project" value="TreeGrafter"/>
</dbReference>
<dbReference type="FunFam" id="1.20.120.140:FF:000001">
    <property type="entry name" value="Signal recognition particle GTPase"/>
    <property type="match status" value="1"/>
</dbReference>
<dbReference type="SMART" id="SM00963">
    <property type="entry name" value="SRP54_N"/>
    <property type="match status" value="1"/>
</dbReference>
<dbReference type="AlphaFoldDB" id="A0A2U1M9L2"/>
<dbReference type="Pfam" id="PF00448">
    <property type="entry name" value="SRP54"/>
    <property type="match status" value="1"/>
</dbReference>
<evidence type="ECO:0000256" key="7">
    <source>
        <dbReference type="ARBA" id="ARBA00022824"/>
    </source>
</evidence>
<dbReference type="GO" id="GO:0003924">
    <property type="term" value="F:GTPase activity"/>
    <property type="evidence" value="ECO:0007669"/>
    <property type="project" value="InterPro"/>
</dbReference>
<dbReference type="InterPro" id="IPR042101">
    <property type="entry name" value="SRP54_N_sf"/>
</dbReference>
<evidence type="ECO:0000256" key="12">
    <source>
        <dbReference type="ARBA" id="ARBA00034796"/>
    </source>
</evidence>
<dbReference type="SUPFAM" id="SSF47364">
    <property type="entry name" value="Domain of the SRP/SRP receptor G-proteins"/>
    <property type="match status" value="1"/>
</dbReference>
<evidence type="ECO:0000256" key="9">
    <source>
        <dbReference type="ARBA" id="ARBA00023134"/>
    </source>
</evidence>
<keyword evidence="18" id="KW-1185">Reference proteome</keyword>
<evidence type="ECO:0000256" key="8">
    <source>
        <dbReference type="ARBA" id="ARBA00022884"/>
    </source>
</evidence>
<comment type="subunit">
    <text evidence="12">Component of a signal recognition particle (SRP) complex that consists of a 7SL RNA molecule of 300 nucleotides and six protein subunits: SRP72, SRP68, SRP54, SRP19, SRP14 and SRP9.</text>
</comment>
<keyword evidence="10" id="KW-0733">Signal recognition particle</keyword>
<comment type="subcellular location">
    <subcellularLocation>
        <location evidence="2">Cytoplasm</location>
    </subcellularLocation>
    <subcellularLocation>
        <location evidence="1">Endoplasmic reticulum</location>
    </subcellularLocation>
</comment>
<feature type="domain" description="SRP54-type proteins GTP-binding" evidence="16">
    <location>
        <begin position="269"/>
        <end position="282"/>
    </location>
</feature>
<keyword evidence="7" id="KW-0256">Endoplasmic reticulum</keyword>
<evidence type="ECO:0000256" key="6">
    <source>
        <dbReference type="ARBA" id="ARBA00022801"/>
    </source>
</evidence>
<dbReference type="GO" id="GO:0030942">
    <property type="term" value="F:endoplasmic reticulum signal peptide binding"/>
    <property type="evidence" value="ECO:0007669"/>
    <property type="project" value="TreeGrafter"/>
</dbReference>
<protein>
    <recommendedName>
        <fullName evidence="13">signal-recognition-particle GTPase</fullName>
        <ecNumber evidence="13">3.6.5.4</ecNumber>
    </recommendedName>
</protein>
<dbReference type="InterPro" id="IPR004125">
    <property type="entry name" value="Signal_recog_particle_SRP54_M"/>
</dbReference>
<evidence type="ECO:0000256" key="3">
    <source>
        <dbReference type="ARBA" id="ARBA00005450"/>
    </source>
</evidence>
<dbReference type="Gene3D" id="1.10.260.30">
    <property type="entry name" value="Signal recognition particle, SRP54 subunit, M-domain"/>
    <property type="match status" value="3"/>
</dbReference>
<dbReference type="EMBL" id="PKPP01006033">
    <property type="protein sequence ID" value="PWA57935.1"/>
    <property type="molecule type" value="Genomic_DNA"/>
</dbReference>
<dbReference type="FunFam" id="3.40.50.300:FF:000022">
    <property type="entry name" value="Signal recognition particle 54 kDa subunit"/>
    <property type="match status" value="1"/>
</dbReference>
<evidence type="ECO:0000256" key="13">
    <source>
        <dbReference type="ARBA" id="ARBA00035672"/>
    </source>
</evidence>
<comment type="function">
    <text evidence="14">Component of the signal recognition particle (SRP) complex, a ribonucleoprotein complex that mediates the cotranslational targeting of secretory and membrane proteins to the endoplasmic reticulum (ER). As part of the SRP complex, associates with the SRP receptor (SR) component SRPRA to target secretory proteins to the endoplasmic reticulum membrane. Binds to the signal sequence of presecretory proteins when they emerge from the ribosomes. Displays basal GTPase activity, and stimulates reciprocal GTPase activation of the SR subunit SRPRA. Forms a guanosine 5'-triphosphate (GTP)-dependent complex with the SR subunit SRPRA. SR compaction and GTPase mediated rearrangement of SR drive SRP-mediated cotranslational protein translocation into the ER. Requires the presence of SRP9/SRP14 and/or SRP19 to stably interact with RNA.</text>
</comment>
<dbReference type="GO" id="GO:0005783">
    <property type="term" value="C:endoplasmic reticulum"/>
    <property type="evidence" value="ECO:0007669"/>
    <property type="project" value="UniProtKB-SubCell"/>
</dbReference>
<dbReference type="Pfam" id="PF02881">
    <property type="entry name" value="SRP54_N"/>
    <property type="match status" value="1"/>
</dbReference>
<dbReference type="Gene3D" id="3.40.50.300">
    <property type="entry name" value="P-loop containing nucleotide triphosphate hydrolases"/>
    <property type="match status" value="1"/>
</dbReference>
<dbReference type="SUPFAM" id="SSF52540">
    <property type="entry name" value="P-loop containing nucleoside triphosphate hydrolases"/>
    <property type="match status" value="1"/>
</dbReference>
<keyword evidence="5" id="KW-0547">Nucleotide-binding</keyword>
<sequence>MVLQELGGKISSALQQMTNATTVNQKVFDKCLNEIARALLQNDVQVETVGDLQSNIKRIVNLDGRAEGHNKRKIIQQAVFSELCKMLDPGKPSFTPKKNEPSVVMFVGLQGSGKTTTCTKYAHYYQNKGWKPALVCADTFRAGAFDQLKQNATKANIPFYGSHTESDPVNVAVEGVETFKRENRNLIIIDTSGRHVQEKALFEEMLQLREATKPDLVIFVMDSSIGQAAFKQAQAFKQSVDVGAVIVTKMDGHAKGGGALSAVAATKSPVVFIGTGEHINEFEDFNVKPFVSRLLERKNESQVKIRRYLTMMDSMTNEELGSTDLKLMKESRIMRIARGAGRQVSEVFEMFQEYKRLTINVSNMKKKQGITKAVKIANELLVLHYAKLILQKAVQMDHQKRLVGNYTMRNMYEHIQDVLFNQMEPGSSRKVQPEGRKKVAYAKITKYLRIMDSMTDEELDTTDQKLMNKSRIERIARGSGCQVTEVEEMFRFKPFFSHYLDALELYFKVLRMIMPGFCEERNRIKYKRYLAIMNSMTNEELDNLKLMKETRIMRIARGAGYQVT</sequence>
<dbReference type="SMART" id="SM00382">
    <property type="entry name" value="AAA"/>
    <property type="match status" value="1"/>
</dbReference>
<name>A0A2U1M9L2_ARTAN</name>
<dbReference type="InterPro" id="IPR003593">
    <property type="entry name" value="AAA+_ATPase"/>
</dbReference>
<dbReference type="PROSITE" id="PS00300">
    <property type="entry name" value="SRP54"/>
    <property type="match status" value="1"/>
</dbReference>
<dbReference type="STRING" id="35608.A0A2U1M9L2"/>
<evidence type="ECO:0000256" key="1">
    <source>
        <dbReference type="ARBA" id="ARBA00004240"/>
    </source>
</evidence>
<evidence type="ECO:0000256" key="10">
    <source>
        <dbReference type="ARBA" id="ARBA00023135"/>
    </source>
</evidence>
<keyword evidence="6" id="KW-0378">Hydrolase</keyword>
<dbReference type="InterPro" id="IPR013822">
    <property type="entry name" value="Signal_recog_particl_SRP54_hlx"/>
</dbReference>
<dbReference type="InterPro" id="IPR022941">
    <property type="entry name" value="SRP54"/>
</dbReference>
<keyword evidence="11" id="KW-0687">Ribonucleoprotein</keyword>
<dbReference type="InterPro" id="IPR027417">
    <property type="entry name" value="P-loop_NTPase"/>
</dbReference>
<comment type="similarity">
    <text evidence="3">Belongs to the GTP-binding SRP family. SRP54 subfamily.</text>
</comment>
<evidence type="ECO:0000256" key="14">
    <source>
        <dbReference type="ARBA" id="ARBA00046020"/>
    </source>
</evidence>
<gene>
    <name evidence="17" type="ORF">CTI12_AA404780</name>
</gene>
<comment type="caution">
    <text evidence="17">The sequence shown here is derived from an EMBL/GenBank/DDBJ whole genome shotgun (WGS) entry which is preliminary data.</text>
</comment>
<dbReference type="PANTHER" id="PTHR11564">
    <property type="entry name" value="SIGNAL RECOGNITION PARTICLE 54K PROTEIN SRP54"/>
    <property type="match status" value="1"/>
</dbReference>
<dbReference type="Pfam" id="PF02978">
    <property type="entry name" value="SRP_SPB"/>
    <property type="match status" value="3"/>
</dbReference>
<keyword evidence="4" id="KW-0963">Cytoplasm</keyword>
<dbReference type="Proteomes" id="UP000245207">
    <property type="component" value="Unassembled WGS sequence"/>
</dbReference>
<dbReference type="SMART" id="SM00962">
    <property type="entry name" value="SRP54"/>
    <property type="match status" value="1"/>
</dbReference>
<keyword evidence="9" id="KW-0342">GTP-binding</keyword>
<dbReference type="CDD" id="cd17875">
    <property type="entry name" value="SRP54_G"/>
    <property type="match status" value="1"/>
</dbReference>
<evidence type="ECO:0000313" key="18">
    <source>
        <dbReference type="Proteomes" id="UP000245207"/>
    </source>
</evidence>
<evidence type="ECO:0000256" key="4">
    <source>
        <dbReference type="ARBA" id="ARBA00022490"/>
    </source>
</evidence>
<organism evidence="17 18">
    <name type="scientific">Artemisia annua</name>
    <name type="common">Sweet wormwood</name>
    <dbReference type="NCBI Taxonomy" id="35608"/>
    <lineage>
        <taxon>Eukaryota</taxon>
        <taxon>Viridiplantae</taxon>
        <taxon>Streptophyta</taxon>
        <taxon>Embryophyta</taxon>
        <taxon>Tracheophyta</taxon>
        <taxon>Spermatophyta</taxon>
        <taxon>Magnoliopsida</taxon>
        <taxon>eudicotyledons</taxon>
        <taxon>Gunneridae</taxon>
        <taxon>Pentapetalae</taxon>
        <taxon>asterids</taxon>
        <taxon>campanulids</taxon>
        <taxon>Asterales</taxon>
        <taxon>Asteraceae</taxon>
        <taxon>Asteroideae</taxon>
        <taxon>Anthemideae</taxon>
        <taxon>Artemisiinae</taxon>
        <taxon>Artemisia</taxon>
    </lineage>
</organism>
<dbReference type="GO" id="GO:0005829">
    <property type="term" value="C:cytosol"/>
    <property type="evidence" value="ECO:0007669"/>
    <property type="project" value="TreeGrafter"/>
</dbReference>
<dbReference type="GO" id="GO:0005525">
    <property type="term" value="F:GTP binding"/>
    <property type="evidence" value="ECO:0007669"/>
    <property type="project" value="UniProtKB-KW"/>
</dbReference>
<evidence type="ECO:0000256" key="15">
    <source>
        <dbReference type="ARBA" id="ARBA00048157"/>
    </source>
</evidence>
<dbReference type="EC" id="3.6.5.4" evidence="13"/>
<dbReference type="OrthoDB" id="10250817at2759"/>
<dbReference type="GO" id="GO:0008312">
    <property type="term" value="F:7S RNA binding"/>
    <property type="evidence" value="ECO:0007669"/>
    <property type="project" value="InterPro"/>
</dbReference>
<dbReference type="PANTHER" id="PTHR11564:SF5">
    <property type="entry name" value="SIGNAL RECOGNITION PARTICLE SUBUNIT SRP54"/>
    <property type="match status" value="1"/>
</dbReference>
<reference evidence="17 18" key="1">
    <citation type="journal article" date="2018" name="Mol. Plant">
        <title>The genome of Artemisia annua provides insight into the evolution of Asteraceae family and artemisinin biosynthesis.</title>
        <authorList>
            <person name="Shen Q."/>
            <person name="Zhang L."/>
            <person name="Liao Z."/>
            <person name="Wang S."/>
            <person name="Yan T."/>
            <person name="Shi P."/>
            <person name="Liu M."/>
            <person name="Fu X."/>
            <person name="Pan Q."/>
            <person name="Wang Y."/>
            <person name="Lv Z."/>
            <person name="Lu X."/>
            <person name="Zhang F."/>
            <person name="Jiang W."/>
            <person name="Ma Y."/>
            <person name="Chen M."/>
            <person name="Hao X."/>
            <person name="Li L."/>
            <person name="Tang Y."/>
            <person name="Lv G."/>
            <person name="Zhou Y."/>
            <person name="Sun X."/>
            <person name="Brodelius P.E."/>
            <person name="Rose J.K.C."/>
            <person name="Tang K."/>
        </authorList>
    </citation>
    <scope>NUCLEOTIDE SEQUENCE [LARGE SCALE GENOMIC DNA]</scope>
    <source>
        <strain evidence="18">cv. Huhao1</strain>
        <tissue evidence="17">Leaf</tissue>
    </source>
</reference>
<evidence type="ECO:0000256" key="5">
    <source>
        <dbReference type="ARBA" id="ARBA00022741"/>
    </source>
</evidence>
<evidence type="ECO:0000256" key="11">
    <source>
        <dbReference type="ARBA" id="ARBA00023274"/>
    </source>
</evidence>
<dbReference type="GO" id="GO:0005786">
    <property type="term" value="C:signal recognition particle, endoplasmic reticulum targeting"/>
    <property type="evidence" value="ECO:0007669"/>
    <property type="project" value="UniProtKB-KW"/>
</dbReference>
<comment type="catalytic activity">
    <reaction evidence="15">
        <text>GTP + H2O = GDP + phosphate + H(+)</text>
        <dbReference type="Rhea" id="RHEA:19669"/>
        <dbReference type="ChEBI" id="CHEBI:15377"/>
        <dbReference type="ChEBI" id="CHEBI:15378"/>
        <dbReference type="ChEBI" id="CHEBI:37565"/>
        <dbReference type="ChEBI" id="CHEBI:43474"/>
        <dbReference type="ChEBI" id="CHEBI:58189"/>
        <dbReference type="EC" id="3.6.5.4"/>
    </reaction>
    <physiologicalReaction direction="left-to-right" evidence="15">
        <dbReference type="Rhea" id="RHEA:19670"/>
    </physiologicalReaction>
</comment>
<keyword evidence="8" id="KW-0694">RNA-binding</keyword>
<dbReference type="InterPro" id="IPR000897">
    <property type="entry name" value="SRP54_GTPase_dom"/>
</dbReference>
<dbReference type="SUPFAM" id="SSF47446">
    <property type="entry name" value="Signal peptide-binding domain"/>
    <property type="match status" value="3"/>
</dbReference>